<dbReference type="RefSeq" id="WP_072614078.1">
    <property type="nucleotide sequence ID" value="NZ_AP017935.1"/>
</dbReference>
<evidence type="ECO:0000256" key="2">
    <source>
        <dbReference type="ARBA" id="ARBA00022801"/>
    </source>
</evidence>
<dbReference type="GeneID" id="99674685"/>
<dbReference type="EMBL" id="OKQR01000004">
    <property type="protein sequence ID" value="SPD94537.1"/>
    <property type="molecule type" value="Genomic_DNA"/>
</dbReference>
<dbReference type="EMBL" id="OKQU01000001">
    <property type="protein sequence ID" value="SPE06199.1"/>
    <property type="molecule type" value="Genomic_DNA"/>
</dbReference>
<evidence type="ECO:0000259" key="4">
    <source>
        <dbReference type="SMART" id="SM00797"/>
    </source>
</evidence>
<evidence type="ECO:0000313" key="7">
    <source>
        <dbReference type="Proteomes" id="UP000237923"/>
    </source>
</evidence>
<proteinExistence type="predicted"/>
<gene>
    <name evidence="6" type="primary">kipA_1</name>
    <name evidence="5" type="synonym">kipA_2</name>
    <name evidence="5" type="ORF">LES8486_01721</name>
    <name evidence="6" type="ORF">LES9216_00086</name>
</gene>
<dbReference type="PANTHER" id="PTHR43309">
    <property type="entry name" value="5-OXOPROLINASE SUBUNIT C"/>
    <property type="match status" value="1"/>
</dbReference>
<keyword evidence="1" id="KW-0547">Nucleotide-binding</keyword>
<evidence type="ECO:0000256" key="1">
    <source>
        <dbReference type="ARBA" id="ARBA00022741"/>
    </source>
</evidence>
<reference evidence="6 7" key="2">
    <citation type="submission" date="2018-02" db="EMBL/GenBank/DDBJ databases">
        <authorList>
            <person name="Cohen D.B."/>
            <person name="Kent A.D."/>
        </authorList>
    </citation>
    <scope>NUCLEOTIDE SEQUENCE [LARGE SCALE GENOMIC DNA]</scope>
    <source>
        <strain evidence="6 7">CECT 9216</strain>
    </source>
</reference>
<dbReference type="PANTHER" id="PTHR43309:SF3">
    <property type="entry name" value="5-OXOPROLINASE SUBUNIT C"/>
    <property type="match status" value="1"/>
</dbReference>
<dbReference type="InterPro" id="IPR052708">
    <property type="entry name" value="PxpC"/>
</dbReference>
<organism evidence="6 7">
    <name type="scientific">Leuconostoc suionicum</name>
    <dbReference type="NCBI Taxonomy" id="1511761"/>
    <lineage>
        <taxon>Bacteria</taxon>
        <taxon>Bacillati</taxon>
        <taxon>Bacillota</taxon>
        <taxon>Bacilli</taxon>
        <taxon>Lactobacillales</taxon>
        <taxon>Lactobacillaceae</taxon>
        <taxon>Leuconostoc</taxon>
    </lineage>
</organism>
<dbReference type="InterPro" id="IPR029000">
    <property type="entry name" value="Cyclophilin-like_dom_sf"/>
</dbReference>
<evidence type="ECO:0000313" key="5">
    <source>
        <dbReference type="EMBL" id="SPD94537.1"/>
    </source>
</evidence>
<accession>A0A2N9K6T4</accession>
<evidence type="ECO:0000313" key="6">
    <source>
        <dbReference type="EMBL" id="SPE06199.1"/>
    </source>
</evidence>
<keyword evidence="8" id="KW-1185">Reference proteome</keyword>
<sequence>MTTAQITINSAKLANIQDSGRYGFEQYGISANGAIDMYAYLKANELVGNDNAEPAIEITAFGLSLTSTVDVPIAITGAEADLKIDHRIVKPWQTIILPAGKELTIGTMKKGLRAYVAFAGGIDAKSTLESTSRDTILDLGTKLTDGMTLKLKHVPTKTNMKTTYLEDRPSYGSPWHIRVCDGPDTEIFTKSTEQFFKNTYRVSPVSNHVGIRLSGPAVENFKTPEILSRGVGVGSIEIFPTGQAVVLHRGRTVTAGYPIIGVVPLIDLDMIGQARPGDEIHFEHISIEEARNLYKKRFNKLPYRR</sequence>
<dbReference type="InterPro" id="IPR003778">
    <property type="entry name" value="CT_A_B"/>
</dbReference>
<dbReference type="Gene3D" id="2.40.100.10">
    <property type="entry name" value="Cyclophilin-like"/>
    <property type="match status" value="1"/>
</dbReference>
<dbReference type="AlphaFoldDB" id="A0A2N9K6T4"/>
<dbReference type="GO" id="GO:0016787">
    <property type="term" value="F:hydrolase activity"/>
    <property type="evidence" value="ECO:0007669"/>
    <property type="project" value="UniProtKB-KW"/>
</dbReference>
<dbReference type="KEGG" id="lsu:A6B45_07750"/>
<dbReference type="SMART" id="SM00797">
    <property type="entry name" value="AHS2"/>
    <property type="match status" value="1"/>
</dbReference>
<evidence type="ECO:0000313" key="8">
    <source>
        <dbReference type="Proteomes" id="UP000239237"/>
    </source>
</evidence>
<evidence type="ECO:0000256" key="3">
    <source>
        <dbReference type="ARBA" id="ARBA00022840"/>
    </source>
</evidence>
<dbReference type="Proteomes" id="UP000237923">
    <property type="component" value="Unassembled WGS sequence"/>
</dbReference>
<feature type="domain" description="Carboxyltransferase" evidence="4">
    <location>
        <begin position="26"/>
        <end position="298"/>
    </location>
</feature>
<keyword evidence="3" id="KW-0067">ATP-binding</keyword>
<dbReference type="Pfam" id="PF02626">
    <property type="entry name" value="CT_A_B"/>
    <property type="match status" value="1"/>
</dbReference>
<keyword evidence="2" id="KW-0378">Hydrolase</keyword>
<dbReference type="Proteomes" id="UP000239237">
    <property type="component" value="Unassembled WGS sequence"/>
</dbReference>
<dbReference type="GO" id="GO:0005524">
    <property type="term" value="F:ATP binding"/>
    <property type="evidence" value="ECO:0007669"/>
    <property type="project" value="UniProtKB-KW"/>
</dbReference>
<reference evidence="5 8" key="1">
    <citation type="submission" date="2018-02" db="EMBL/GenBank/DDBJ databases">
        <authorList>
            <person name="Rodrigo-Torres L."/>
            <person name="Arahal R. D."/>
            <person name="Lucena T."/>
        </authorList>
    </citation>
    <scope>NUCLEOTIDE SEQUENCE [LARGE SCALE GENOMIC DNA]</scope>
    <source>
        <strain evidence="5 8">CECT 8486</strain>
    </source>
</reference>
<protein>
    <submittedName>
        <fullName evidence="6">KipI antagonist</fullName>
    </submittedName>
</protein>
<name>A0A2N9K6T4_9LACO</name>
<dbReference type="SUPFAM" id="SSF50891">
    <property type="entry name" value="Cyclophilin-like"/>
    <property type="match status" value="1"/>
</dbReference>